<keyword evidence="1" id="KW-0732">Signal</keyword>
<feature type="chain" id="PRO_5042074833" description="F-box domain-containing protein" evidence="1">
    <location>
        <begin position="19"/>
        <end position="116"/>
    </location>
</feature>
<feature type="signal peptide" evidence="1">
    <location>
        <begin position="1"/>
        <end position="18"/>
    </location>
</feature>
<evidence type="ECO:0000256" key="1">
    <source>
        <dbReference type="SAM" id="SignalP"/>
    </source>
</evidence>
<dbReference type="Proteomes" id="UP001233999">
    <property type="component" value="Unassembled WGS sequence"/>
</dbReference>
<dbReference type="CDD" id="cd09917">
    <property type="entry name" value="F-box_SF"/>
    <property type="match status" value="1"/>
</dbReference>
<evidence type="ECO:0000313" key="3">
    <source>
        <dbReference type="EMBL" id="KAJ9601460.1"/>
    </source>
</evidence>
<reference evidence="3" key="1">
    <citation type="journal article" date="2023" name="IScience">
        <title>Live-bearing cockroach genome reveals convergent evolutionary mechanisms linked to viviparity in insects and beyond.</title>
        <authorList>
            <person name="Fouks B."/>
            <person name="Harrison M.C."/>
            <person name="Mikhailova A.A."/>
            <person name="Marchal E."/>
            <person name="English S."/>
            <person name="Carruthers M."/>
            <person name="Jennings E.C."/>
            <person name="Chiamaka E.L."/>
            <person name="Frigard R.A."/>
            <person name="Pippel M."/>
            <person name="Attardo G.M."/>
            <person name="Benoit J.B."/>
            <person name="Bornberg-Bauer E."/>
            <person name="Tobe S.S."/>
        </authorList>
    </citation>
    <scope>NUCLEOTIDE SEQUENCE</scope>
    <source>
        <strain evidence="3">Stay&amp;Tobe</strain>
    </source>
</reference>
<dbReference type="SMART" id="SM00256">
    <property type="entry name" value="FBOX"/>
    <property type="match status" value="1"/>
</dbReference>
<comment type="caution">
    <text evidence="3">The sequence shown here is derived from an EMBL/GenBank/DDBJ whole genome shotgun (WGS) entry which is preliminary data.</text>
</comment>
<accession>A0AAD8ALP4</accession>
<keyword evidence="4" id="KW-1185">Reference proteome</keyword>
<dbReference type="SUPFAM" id="SSF81383">
    <property type="entry name" value="F-box domain"/>
    <property type="match status" value="1"/>
</dbReference>
<dbReference type="Gene3D" id="1.20.1280.50">
    <property type="match status" value="1"/>
</dbReference>
<evidence type="ECO:0000313" key="4">
    <source>
        <dbReference type="Proteomes" id="UP001233999"/>
    </source>
</evidence>
<name>A0AAD8ALP4_DIPPU</name>
<sequence length="116" mass="13384">MEPLFSLLFAMGVSSVAELDDNYYDIVGKLPTEIAIMILRNLDSTTLLSASRVSRRWFALCRSDLILKTRVKAEIRRQRIQRITPPRAEINRSTQNVYQPFAALNGLQQRQLTFVR</sequence>
<reference evidence="3" key="2">
    <citation type="submission" date="2023-05" db="EMBL/GenBank/DDBJ databases">
        <authorList>
            <person name="Fouks B."/>
        </authorList>
    </citation>
    <scope>NUCLEOTIDE SEQUENCE</scope>
    <source>
        <strain evidence="3">Stay&amp;Tobe</strain>
        <tissue evidence="3">Testes</tissue>
    </source>
</reference>
<dbReference type="InterPro" id="IPR001810">
    <property type="entry name" value="F-box_dom"/>
</dbReference>
<gene>
    <name evidence="3" type="ORF">L9F63_000377</name>
</gene>
<protein>
    <recommendedName>
        <fullName evidence="2">F-box domain-containing protein</fullName>
    </recommendedName>
</protein>
<dbReference type="InterPro" id="IPR036047">
    <property type="entry name" value="F-box-like_dom_sf"/>
</dbReference>
<proteinExistence type="predicted"/>
<dbReference type="Pfam" id="PF12937">
    <property type="entry name" value="F-box-like"/>
    <property type="match status" value="1"/>
</dbReference>
<dbReference type="EMBL" id="JASPKZ010000015">
    <property type="protein sequence ID" value="KAJ9601460.1"/>
    <property type="molecule type" value="Genomic_DNA"/>
</dbReference>
<feature type="domain" description="F-box" evidence="2">
    <location>
        <begin position="24"/>
        <end position="70"/>
    </location>
</feature>
<feature type="non-terminal residue" evidence="3">
    <location>
        <position position="1"/>
    </location>
</feature>
<dbReference type="PROSITE" id="PS50181">
    <property type="entry name" value="FBOX"/>
    <property type="match status" value="1"/>
</dbReference>
<organism evidence="3 4">
    <name type="scientific">Diploptera punctata</name>
    <name type="common">Pacific beetle cockroach</name>
    <dbReference type="NCBI Taxonomy" id="6984"/>
    <lineage>
        <taxon>Eukaryota</taxon>
        <taxon>Metazoa</taxon>
        <taxon>Ecdysozoa</taxon>
        <taxon>Arthropoda</taxon>
        <taxon>Hexapoda</taxon>
        <taxon>Insecta</taxon>
        <taxon>Pterygota</taxon>
        <taxon>Neoptera</taxon>
        <taxon>Polyneoptera</taxon>
        <taxon>Dictyoptera</taxon>
        <taxon>Blattodea</taxon>
        <taxon>Blaberoidea</taxon>
        <taxon>Blaberidae</taxon>
        <taxon>Diplopterinae</taxon>
        <taxon>Diploptera</taxon>
    </lineage>
</organism>
<dbReference type="AlphaFoldDB" id="A0AAD8ALP4"/>
<evidence type="ECO:0000259" key="2">
    <source>
        <dbReference type="PROSITE" id="PS50181"/>
    </source>
</evidence>